<protein>
    <submittedName>
        <fullName evidence="4">tRNA (N6-threonylcarbamoyladenosine(37)-N6)-methyltransferase TrmO</fullName>
    </submittedName>
</protein>
<dbReference type="Pfam" id="PF18389">
    <property type="entry name" value="TrmO_C"/>
    <property type="match status" value="1"/>
</dbReference>
<dbReference type="PANTHER" id="PTHR12818">
    <property type="entry name" value="TRNA (ADENINE(37)-N6)-METHYLTRANSFERASE"/>
    <property type="match status" value="1"/>
</dbReference>
<sequence>MSETHPFQVIARIHTAFPTKFGVPRQSGLVDALKAQVVFEPEYRNPDALRGLEEYSHIWLIWQFSGAVREHWSPTVRPPRLGGNARMGVFATRSPFRPNPIGLSSVRLEGVELHTTQGPILHVAGADLMDGTPIYDIKPYLPYADSHPDASGGFTTGLSERTLEVNLPERWRSLVPPEELEGLLGVLAHDPRPSYQKDPERVYGLPFAGLDVRFTVADGVLTVCEICPITPNT</sequence>
<organism evidence="4 5">
    <name type="scientific">Candidatus Flavonifractor merdigallinarum</name>
    <dbReference type="NCBI Taxonomy" id="2838589"/>
    <lineage>
        <taxon>Bacteria</taxon>
        <taxon>Bacillati</taxon>
        <taxon>Bacillota</taxon>
        <taxon>Clostridia</taxon>
        <taxon>Eubacteriales</taxon>
        <taxon>Oscillospiraceae</taxon>
        <taxon>Flavonifractor</taxon>
    </lineage>
</organism>
<comment type="caution">
    <text evidence="4">The sequence shown here is derived from an EMBL/GenBank/DDBJ whole genome shotgun (WGS) entry which is preliminary data.</text>
</comment>
<evidence type="ECO:0000256" key="1">
    <source>
        <dbReference type="ARBA" id="ARBA00022691"/>
    </source>
</evidence>
<accession>A0A9D2BYF7</accession>
<dbReference type="SUPFAM" id="SSF118196">
    <property type="entry name" value="YaeB-like"/>
    <property type="match status" value="1"/>
</dbReference>
<dbReference type="NCBIfam" id="TIGR00104">
    <property type="entry name" value="tRNA_TsaA"/>
    <property type="match status" value="1"/>
</dbReference>
<dbReference type="PANTHER" id="PTHR12818:SF0">
    <property type="entry name" value="TRNA (ADENINE(37)-N6)-METHYLTRANSFERASE"/>
    <property type="match status" value="1"/>
</dbReference>
<dbReference type="Pfam" id="PF01980">
    <property type="entry name" value="TrmO_N"/>
    <property type="match status" value="1"/>
</dbReference>
<dbReference type="PROSITE" id="PS51668">
    <property type="entry name" value="TSAA_2"/>
    <property type="match status" value="1"/>
</dbReference>
<evidence type="ECO:0000256" key="2">
    <source>
        <dbReference type="ARBA" id="ARBA00033753"/>
    </source>
</evidence>
<comment type="similarity">
    <text evidence="2">Belongs to the tRNA methyltransferase O family.</text>
</comment>
<proteinExistence type="inferred from homology"/>
<dbReference type="Gene3D" id="2.40.30.70">
    <property type="entry name" value="YaeB-like"/>
    <property type="match status" value="1"/>
</dbReference>
<dbReference type="EMBL" id="DXDX01000078">
    <property type="protein sequence ID" value="HIY21139.1"/>
    <property type="molecule type" value="Genomic_DNA"/>
</dbReference>
<evidence type="ECO:0000313" key="4">
    <source>
        <dbReference type="EMBL" id="HIY21139.1"/>
    </source>
</evidence>
<dbReference type="InterPro" id="IPR023370">
    <property type="entry name" value="TrmO-like_N"/>
</dbReference>
<dbReference type="Proteomes" id="UP000823868">
    <property type="component" value="Unassembled WGS sequence"/>
</dbReference>
<evidence type="ECO:0000259" key="3">
    <source>
        <dbReference type="PROSITE" id="PS51668"/>
    </source>
</evidence>
<reference evidence="4" key="2">
    <citation type="submission" date="2021-04" db="EMBL/GenBank/DDBJ databases">
        <authorList>
            <person name="Gilroy R."/>
        </authorList>
    </citation>
    <scope>NUCLEOTIDE SEQUENCE</scope>
    <source>
        <strain evidence="4">ChiBcec16_6824</strain>
    </source>
</reference>
<dbReference type="InterPro" id="IPR041369">
    <property type="entry name" value="TrmO_C"/>
</dbReference>
<keyword evidence="1" id="KW-0949">S-adenosyl-L-methionine</keyword>
<dbReference type="PROSITE" id="PS01318">
    <property type="entry name" value="TSAA_1"/>
    <property type="match status" value="1"/>
</dbReference>
<dbReference type="Gene3D" id="3.30.2310.10">
    <property type="entry name" value="YaeB-like"/>
    <property type="match status" value="1"/>
</dbReference>
<dbReference type="AlphaFoldDB" id="A0A9D2BYF7"/>
<gene>
    <name evidence="4" type="primary">tsaA</name>
    <name evidence="4" type="ORF">H9841_04450</name>
</gene>
<dbReference type="InterPro" id="IPR036413">
    <property type="entry name" value="YaeB-like_sf"/>
</dbReference>
<reference evidence="4" key="1">
    <citation type="journal article" date="2021" name="PeerJ">
        <title>Extensive microbial diversity within the chicken gut microbiome revealed by metagenomics and culture.</title>
        <authorList>
            <person name="Gilroy R."/>
            <person name="Ravi A."/>
            <person name="Getino M."/>
            <person name="Pursley I."/>
            <person name="Horton D.L."/>
            <person name="Alikhan N.F."/>
            <person name="Baker D."/>
            <person name="Gharbi K."/>
            <person name="Hall N."/>
            <person name="Watson M."/>
            <person name="Adriaenssens E.M."/>
            <person name="Foster-Nyarko E."/>
            <person name="Jarju S."/>
            <person name="Secka A."/>
            <person name="Antonio M."/>
            <person name="Oren A."/>
            <person name="Chaudhuri R.R."/>
            <person name="La Ragione R."/>
            <person name="Hildebrand F."/>
            <person name="Pallen M.J."/>
        </authorList>
    </citation>
    <scope>NUCLEOTIDE SEQUENCE</scope>
    <source>
        <strain evidence="4">ChiBcec16_6824</strain>
    </source>
</reference>
<name>A0A9D2BYF7_9FIRM</name>
<dbReference type="InterPro" id="IPR023368">
    <property type="entry name" value="UPF0066_cons_site"/>
</dbReference>
<evidence type="ECO:0000313" key="5">
    <source>
        <dbReference type="Proteomes" id="UP000823868"/>
    </source>
</evidence>
<dbReference type="InterPro" id="IPR040372">
    <property type="entry name" value="YaeB-like"/>
</dbReference>
<dbReference type="InterPro" id="IPR036414">
    <property type="entry name" value="YaeB_N_sf"/>
</dbReference>
<dbReference type="CDD" id="cd09281">
    <property type="entry name" value="UPF0066"/>
    <property type="match status" value="1"/>
</dbReference>
<feature type="domain" description="TsaA-like" evidence="3">
    <location>
        <begin position="7"/>
        <end position="149"/>
    </location>
</feature>